<dbReference type="InterPro" id="IPR001680">
    <property type="entry name" value="WD40_rpt"/>
</dbReference>
<evidence type="ECO:0000256" key="3">
    <source>
        <dbReference type="PROSITE-ProRule" id="PRU00221"/>
    </source>
</evidence>
<dbReference type="SUPFAM" id="SSF50978">
    <property type="entry name" value="WD40 repeat-like"/>
    <property type="match status" value="1"/>
</dbReference>
<evidence type="ECO:0000313" key="5">
    <source>
        <dbReference type="EMBL" id="HGT39558.1"/>
    </source>
</evidence>
<evidence type="ECO:0000259" key="4">
    <source>
        <dbReference type="Pfam" id="PF01408"/>
    </source>
</evidence>
<comment type="caution">
    <text evidence="5">The sequence shown here is derived from an EMBL/GenBank/DDBJ whole genome shotgun (WGS) entry which is preliminary data.</text>
</comment>
<keyword evidence="2" id="KW-0677">Repeat</keyword>
<dbReference type="Gene3D" id="2.130.10.10">
    <property type="entry name" value="YVTN repeat-like/Quinoprotein amine dehydrogenase"/>
    <property type="match status" value="2"/>
</dbReference>
<dbReference type="PROSITE" id="PS50294">
    <property type="entry name" value="WD_REPEATS_REGION"/>
    <property type="match status" value="1"/>
</dbReference>
<evidence type="ECO:0000256" key="1">
    <source>
        <dbReference type="ARBA" id="ARBA00022574"/>
    </source>
</evidence>
<dbReference type="SUPFAM" id="SSF51735">
    <property type="entry name" value="NAD(P)-binding Rossmann-fold domains"/>
    <property type="match status" value="1"/>
</dbReference>
<feature type="repeat" description="WD" evidence="3">
    <location>
        <begin position="130"/>
        <end position="171"/>
    </location>
</feature>
<name>A0A7C4LML4_9PLAN</name>
<dbReference type="InterPro" id="IPR000683">
    <property type="entry name" value="Gfo/Idh/MocA-like_OxRdtase_N"/>
</dbReference>
<feature type="repeat" description="WD" evidence="3">
    <location>
        <begin position="171"/>
        <end position="196"/>
    </location>
</feature>
<dbReference type="Gene3D" id="3.40.50.720">
    <property type="entry name" value="NAD(P)-binding Rossmann-like Domain"/>
    <property type="match status" value="1"/>
</dbReference>
<reference evidence="5" key="1">
    <citation type="journal article" date="2020" name="mSystems">
        <title>Genome- and Community-Level Interaction Insights into Carbon Utilization and Element Cycling Functions of Hydrothermarchaeota in Hydrothermal Sediment.</title>
        <authorList>
            <person name="Zhou Z."/>
            <person name="Liu Y."/>
            <person name="Xu W."/>
            <person name="Pan J."/>
            <person name="Luo Z.H."/>
            <person name="Li M."/>
        </authorList>
    </citation>
    <scope>NUCLEOTIDE SEQUENCE [LARGE SCALE GENOMIC DNA]</scope>
    <source>
        <strain evidence="5">SpSt-508</strain>
    </source>
</reference>
<organism evidence="5">
    <name type="scientific">Schlesneria paludicola</name>
    <dbReference type="NCBI Taxonomy" id="360056"/>
    <lineage>
        <taxon>Bacteria</taxon>
        <taxon>Pseudomonadati</taxon>
        <taxon>Planctomycetota</taxon>
        <taxon>Planctomycetia</taxon>
        <taxon>Planctomycetales</taxon>
        <taxon>Planctomycetaceae</taxon>
        <taxon>Schlesneria</taxon>
    </lineage>
</organism>
<gene>
    <name evidence="5" type="ORF">ENS64_09900</name>
</gene>
<dbReference type="PANTHER" id="PTHR22847">
    <property type="entry name" value="WD40 REPEAT PROTEIN"/>
    <property type="match status" value="1"/>
</dbReference>
<dbReference type="AlphaFoldDB" id="A0A7C4LML4"/>
<dbReference type="InterPro" id="IPR036291">
    <property type="entry name" value="NAD(P)-bd_dom_sf"/>
</dbReference>
<dbReference type="InterPro" id="IPR036322">
    <property type="entry name" value="WD40_repeat_dom_sf"/>
</dbReference>
<evidence type="ECO:0000256" key="2">
    <source>
        <dbReference type="ARBA" id="ARBA00022737"/>
    </source>
</evidence>
<sequence length="715" mass="75261">MAGWQRGTLGAAIVIFSVCGWAQSEEPLQKLGRPSAGETKVLAPIGSFPARQDWVHSLAFSPDGGTLAVGLKDDVELFDVGSRTLRGKLSGKRGRVRALAFSPDGSLLAIGGYQSLQVWHVPSAALVREFPGHRGSVTGVAFSPDGQRLASAADDETARIWPVEGGPAVVLAGHQYPVQALAWSPDGKWLATASGDELRPTKAGEVRLWGADGTFQRVWSDHSRAALTVAFTPDGQHIVSGGMDEVALIHHREREALVARFEGHGRPVNALVVHPRGRAVLSVGGGRATGENKLLVWDANHLKELGVGDAHTAKPLAVAVTADGRLAATGGQDRLVWLWDLSFLGHEPTPAGTTAAAPTADSAPLAGDAAVSAAAAVGAAALAGAAAAASAATGADRADEPRLIRVGVIGLDTSHAPAFAKLMNDPKDDASLAGCRVVAAYPPGSPDIKSSTERVPAYTEEYRKMGIEIVDSIPALLEKVDCVLLESNDGRPHLEQVLPVLRAGKPCFIDKPIAGSLTDAVLIFEASRHYQTPVFSSSSLRYVAGAQDARSGKFGNIVGCDAFSPASLEPTHPDLFWYGIHGVELLFTTMGVGCETVVRIHTPGTDVVVGTWKGGRVGTFRGIREGKGGYGGRAFGSKENADLGTYAGYKPLVVDIVKFFKSKEPPVTEEETLEIYAFMEAADESKRRGGVPVSVREVLDAARKAAAERRPTMLK</sequence>
<dbReference type="Pfam" id="PF01408">
    <property type="entry name" value="GFO_IDH_MocA"/>
    <property type="match status" value="1"/>
</dbReference>
<dbReference type="InterPro" id="IPR015943">
    <property type="entry name" value="WD40/YVTN_repeat-like_dom_sf"/>
</dbReference>
<dbReference type="SMART" id="SM00320">
    <property type="entry name" value="WD40"/>
    <property type="match status" value="7"/>
</dbReference>
<accession>A0A7C4LML4</accession>
<keyword evidence="1 3" id="KW-0853">WD repeat</keyword>
<dbReference type="EMBL" id="DSVQ01000012">
    <property type="protein sequence ID" value="HGT39558.1"/>
    <property type="molecule type" value="Genomic_DNA"/>
</dbReference>
<dbReference type="PROSITE" id="PS50082">
    <property type="entry name" value="WD_REPEATS_2"/>
    <property type="match status" value="3"/>
</dbReference>
<proteinExistence type="predicted"/>
<dbReference type="PROSITE" id="PS00678">
    <property type="entry name" value="WD_REPEATS_1"/>
    <property type="match status" value="1"/>
</dbReference>
<dbReference type="PANTHER" id="PTHR22847:SF637">
    <property type="entry name" value="WD REPEAT DOMAIN 5B"/>
    <property type="match status" value="1"/>
</dbReference>
<feature type="repeat" description="WD" evidence="3">
    <location>
        <begin position="308"/>
        <end position="342"/>
    </location>
</feature>
<dbReference type="GO" id="GO:0000166">
    <property type="term" value="F:nucleotide binding"/>
    <property type="evidence" value="ECO:0007669"/>
    <property type="project" value="InterPro"/>
</dbReference>
<dbReference type="CDD" id="cd00200">
    <property type="entry name" value="WD40"/>
    <property type="match status" value="1"/>
</dbReference>
<dbReference type="InterPro" id="IPR019775">
    <property type="entry name" value="WD40_repeat_CS"/>
</dbReference>
<protein>
    <recommendedName>
        <fullName evidence="4">Gfo/Idh/MocA-like oxidoreductase N-terminal domain-containing protein</fullName>
    </recommendedName>
</protein>
<feature type="domain" description="Gfo/Idh/MocA-like oxidoreductase N-terminal" evidence="4">
    <location>
        <begin position="404"/>
        <end position="531"/>
    </location>
</feature>
<dbReference type="Pfam" id="PF00400">
    <property type="entry name" value="WD40"/>
    <property type="match status" value="6"/>
</dbReference>